<keyword evidence="1" id="KW-0479">Metal-binding</keyword>
<dbReference type="PROSITE" id="PS51128">
    <property type="entry name" value="ZF_DKSA_2"/>
    <property type="match status" value="1"/>
</dbReference>
<feature type="zinc finger region" description="dksA C4-type" evidence="4">
    <location>
        <begin position="85"/>
        <end position="109"/>
    </location>
</feature>
<dbReference type="InterPro" id="IPR000962">
    <property type="entry name" value="Znf_DskA_TraR"/>
</dbReference>
<protein>
    <recommendedName>
        <fullName evidence="6">Zinc finger DksA/TraR C4-type domain-containing protein</fullName>
    </recommendedName>
</protein>
<evidence type="ECO:0000256" key="3">
    <source>
        <dbReference type="ARBA" id="ARBA00022833"/>
    </source>
</evidence>
<dbReference type="OrthoDB" id="6064855at2"/>
<feature type="region of interest" description="Disordered" evidence="5">
    <location>
        <begin position="1"/>
        <end position="28"/>
    </location>
</feature>
<gene>
    <name evidence="7" type="ORF">BA177_05485</name>
</gene>
<organism evidence="7 8">
    <name type="scientific">Woeseia oceani</name>
    <dbReference type="NCBI Taxonomy" id="1548547"/>
    <lineage>
        <taxon>Bacteria</taxon>
        <taxon>Pseudomonadati</taxon>
        <taxon>Pseudomonadota</taxon>
        <taxon>Gammaproteobacteria</taxon>
        <taxon>Woeseiales</taxon>
        <taxon>Woeseiaceae</taxon>
        <taxon>Woeseia</taxon>
    </lineage>
</organism>
<dbReference type="RefSeq" id="WP_068613910.1">
    <property type="nucleotide sequence ID" value="NZ_CP016268.1"/>
</dbReference>
<evidence type="ECO:0000313" key="7">
    <source>
        <dbReference type="EMBL" id="ANO50730.1"/>
    </source>
</evidence>
<keyword evidence="8" id="KW-1185">Reference proteome</keyword>
<proteinExistence type="predicted"/>
<dbReference type="GO" id="GO:0008270">
    <property type="term" value="F:zinc ion binding"/>
    <property type="evidence" value="ECO:0007669"/>
    <property type="project" value="UniProtKB-KW"/>
</dbReference>
<evidence type="ECO:0000313" key="8">
    <source>
        <dbReference type="Proteomes" id="UP000092695"/>
    </source>
</evidence>
<evidence type="ECO:0000256" key="4">
    <source>
        <dbReference type="PROSITE-ProRule" id="PRU00510"/>
    </source>
</evidence>
<keyword evidence="2" id="KW-0863">Zinc-finger</keyword>
<evidence type="ECO:0000256" key="1">
    <source>
        <dbReference type="ARBA" id="ARBA00022723"/>
    </source>
</evidence>
<sequence length="123" mass="13456">MSSAKSGTERNVLDKYPTGQNEHRQADERLRWRDGIPDRAMNGFSENVTESSNEGLDTASCAALQEMTLLLSAMNPLDGDGYGNCVHCRAPIDSTRLTALPFAVLCVDCAEDEGRLAKSILHR</sequence>
<accession>A0A193LDX3</accession>
<dbReference type="EMBL" id="CP016268">
    <property type="protein sequence ID" value="ANO50730.1"/>
    <property type="molecule type" value="Genomic_DNA"/>
</dbReference>
<evidence type="ECO:0000256" key="5">
    <source>
        <dbReference type="SAM" id="MobiDB-lite"/>
    </source>
</evidence>
<name>A0A193LDX3_9GAMM</name>
<dbReference type="SUPFAM" id="SSF57716">
    <property type="entry name" value="Glucocorticoid receptor-like (DNA-binding domain)"/>
    <property type="match status" value="1"/>
</dbReference>
<evidence type="ECO:0000256" key="2">
    <source>
        <dbReference type="ARBA" id="ARBA00022771"/>
    </source>
</evidence>
<evidence type="ECO:0000259" key="6">
    <source>
        <dbReference type="Pfam" id="PF01258"/>
    </source>
</evidence>
<keyword evidence="3" id="KW-0862">Zinc</keyword>
<dbReference type="AlphaFoldDB" id="A0A193LDX3"/>
<dbReference type="Proteomes" id="UP000092695">
    <property type="component" value="Chromosome"/>
</dbReference>
<feature type="domain" description="Zinc finger DksA/TraR C4-type" evidence="6">
    <location>
        <begin position="82"/>
        <end position="112"/>
    </location>
</feature>
<reference evidence="7 8" key="1">
    <citation type="submission" date="2016-06" db="EMBL/GenBank/DDBJ databases">
        <title>Complete genome sequence of a deep-branching marine Gamma Proteobacterium Woeseia oceani type strain XK5.</title>
        <authorList>
            <person name="Mu D."/>
            <person name="Du Z."/>
        </authorList>
    </citation>
    <scope>NUCLEOTIDE SEQUENCE [LARGE SCALE GENOMIC DNA]</scope>
    <source>
        <strain evidence="7 8">XK5</strain>
    </source>
</reference>
<dbReference type="Pfam" id="PF01258">
    <property type="entry name" value="zf-dskA_traR"/>
    <property type="match status" value="1"/>
</dbReference>
<dbReference type="STRING" id="1548547.BA177_05485"/>
<dbReference type="Gene3D" id="1.20.120.910">
    <property type="entry name" value="DksA, coiled-coil domain"/>
    <property type="match status" value="1"/>
</dbReference>
<dbReference type="KEGG" id="woc:BA177_05485"/>